<dbReference type="Pfam" id="PF17177">
    <property type="entry name" value="PPR_long"/>
    <property type="match status" value="1"/>
</dbReference>
<reference evidence="5" key="1">
    <citation type="submission" date="2013-09" db="EMBL/GenBank/DDBJ databases">
        <title>Corchorus olitorius genome sequencing.</title>
        <authorList>
            <person name="Alam M."/>
            <person name="Haque M.S."/>
            <person name="Islam M.S."/>
            <person name="Emdad E.M."/>
            <person name="Islam M.M."/>
            <person name="Ahmed B."/>
            <person name="Halim A."/>
            <person name="Hossen Q.M.M."/>
            <person name="Hossain M.Z."/>
            <person name="Ahmed R."/>
            <person name="Khan M.M."/>
            <person name="Islam R."/>
            <person name="Rashid M.M."/>
            <person name="Khan S.A."/>
            <person name="Rahman M.S."/>
            <person name="Alam M."/>
            <person name="Yahiya A.S."/>
            <person name="Khan M.S."/>
            <person name="Azam M.S."/>
            <person name="Haque T."/>
            <person name="Lashkar M.Z.H."/>
            <person name="Akhand A.I."/>
            <person name="Morshed G."/>
            <person name="Roy S."/>
            <person name="Uddin K.S."/>
            <person name="Rabeya T."/>
            <person name="Hossain A.S."/>
            <person name="Chowdhury A."/>
            <person name="Snigdha A.R."/>
            <person name="Mortoza M.S."/>
            <person name="Matin S.A."/>
            <person name="Hoque S.M.E."/>
            <person name="Islam M.K."/>
            <person name="Roy D.K."/>
            <person name="Haider R."/>
            <person name="Moosa M.M."/>
            <person name="Elias S.M."/>
            <person name="Hasan A.M."/>
            <person name="Jahan S."/>
            <person name="Shafiuddin M."/>
            <person name="Mahmood N."/>
            <person name="Shommy N.S."/>
        </authorList>
    </citation>
    <scope>NUCLEOTIDE SEQUENCE [LARGE SCALE GENOMIC DNA]</scope>
    <source>
        <strain evidence="5">cv. O-4</strain>
    </source>
</reference>
<evidence type="ECO:0000256" key="1">
    <source>
        <dbReference type="ARBA" id="ARBA00022737"/>
    </source>
</evidence>
<dbReference type="AlphaFoldDB" id="A0A1R3J2Q9"/>
<organism evidence="4 5">
    <name type="scientific">Corchorus olitorius</name>
    <dbReference type="NCBI Taxonomy" id="93759"/>
    <lineage>
        <taxon>Eukaryota</taxon>
        <taxon>Viridiplantae</taxon>
        <taxon>Streptophyta</taxon>
        <taxon>Embryophyta</taxon>
        <taxon>Tracheophyta</taxon>
        <taxon>Spermatophyta</taxon>
        <taxon>Magnoliopsida</taxon>
        <taxon>eudicotyledons</taxon>
        <taxon>Gunneridae</taxon>
        <taxon>Pentapetalae</taxon>
        <taxon>rosids</taxon>
        <taxon>malvids</taxon>
        <taxon>Malvales</taxon>
        <taxon>Malvaceae</taxon>
        <taxon>Grewioideae</taxon>
        <taxon>Apeibeae</taxon>
        <taxon>Corchorus</taxon>
    </lineage>
</organism>
<keyword evidence="1" id="KW-0677">Repeat</keyword>
<feature type="region of interest" description="Disordered" evidence="2">
    <location>
        <begin position="1"/>
        <end position="21"/>
    </location>
</feature>
<accession>A0A1R3J2Q9</accession>
<name>A0A1R3J2Q9_9ROSI</name>
<dbReference type="PANTHER" id="PTHR13547">
    <property type="match status" value="1"/>
</dbReference>
<dbReference type="InterPro" id="IPR033443">
    <property type="entry name" value="PROP1-like_PPR_dom"/>
</dbReference>
<dbReference type="Gene3D" id="1.25.40.10">
    <property type="entry name" value="Tetratricopeptide repeat domain"/>
    <property type="match status" value="1"/>
</dbReference>
<dbReference type="EMBL" id="AWUE01016901">
    <property type="protein sequence ID" value="OMO89111.1"/>
    <property type="molecule type" value="Genomic_DNA"/>
</dbReference>
<evidence type="ECO:0000256" key="2">
    <source>
        <dbReference type="SAM" id="MobiDB-lite"/>
    </source>
</evidence>
<evidence type="ECO:0000313" key="4">
    <source>
        <dbReference type="EMBL" id="OMO89111.1"/>
    </source>
</evidence>
<feature type="domain" description="PROP1-like PPR" evidence="3">
    <location>
        <begin position="15"/>
        <end position="186"/>
    </location>
</feature>
<proteinExistence type="predicted"/>
<dbReference type="Proteomes" id="UP000187203">
    <property type="component" value="Unassembled WGS sequence"/>
</dbReference>
<dbReference type="GO" id="GO:0001682">
    <property type="term" value="P:tRNA 5'-leader removal"/>
    <property type="evidence" value="ECO:0007669"/>
    <property type="project" value="TreeGrafter"/>
</dbReference>
<dbReference type="STRING" id="93759.A0A1R3J2Q9"/>
<gene>
    <name evidence="4" type="ORF">COLO4_19930</name>
</gene>
<comment type="caution">
    <text evidence="4">The sequence shown here is derived from an EMBL/GenBank/DDBJ whole genome shotgun (WGS) entry which is preliminary data.</text>
</comment>
<sequence length="186" mass="21150">MAIPEHQENSKNPMKKKKTHKTPEANFLYELNSFSKSKDLKSAISLYESAISNKTRLNQQHFNTLLYLCSIFATDPESKDLALTYGFRVFDHMMALNIHYDEASITSIARLAAVKGDGDYAFEMVKKLGDYQVLPRLRTYEPALFCFCQKLEAQKAYEVEEDINKVGLSLEEPQIAALLKVSAERG</sequence>
<dbReference type="GO" id="GO:0004526">
    <property type="term" value="F:ribonuclease P activity"/>
    <property type="evidence" value="ECO:0007669"/>
    <property type="project" value="TreeGrafter"/>
</dbReference>
<evidence type="ECO:0000313" key="5">
    <source>
        <dbReference type="Proteomes" id="UP000187203"/>
    </source>
</evidence>
<protein>
    <recommendedName>
        <fullName evidence="3">PROP1-like PPR domain-containing protein</fullName>
    </recommendedName>
</protein>
<dbReference type="OrthoDB" id="46913at2759"/>
<keyword evidence="5" id="KW-1185">Reference proteome</keyword>
<dbReference type="PANTHER" id="PTHR13547:SF13">
    <property type="entry name" value="PROTEINACEOUS RNASE P 2"/>
    <property type="match status" value="1"/>
</dbReference>
<dbReference type="InterPro" id="IPR011990">
    <property type="entry name" value="TPR-like_helical_dom_sf"/>
</dbReference>
<evidence type="ECO:0000259" key="3">
    <source>
        <dbReference type="Pfam" id="PF17177"/>
    </source>
</evidence>